<dbReference type="PANTHER" id="PTHR11188:SF17">
    <property type="entry name" value="FI21816P1"/>
    <property type="match status" value="1"/>
</dbReference>
<keyword evidence="4" id="KW-1185">Reference proteome</keyword>
<feature type="compositionally biased region" description="Polar residues" evidence="1">
    <location>
        <begin position="580"/>
        <end position="590"/>
    </location>
</feature>
<dbReference type="RefSeq" id="XP_009540951.1">
    <property type="nucleotide sequence ID" value="XM_009542656.1"/>
</dbReference>
<evidence type="ECO:0000313" key="4">
    <source>
        <dbReference type="Proteomes" id="UP000030671"/>
    </source>
</evidence>
<dbReference type="PANTHER" id="PTHR11188">
    <property type="entry name" value="ARRESTIN DOMAIN CONTAINING PROTEIN"/>
    <property type="match status" value="1"/>
</dbReference>
<dbReference type="OrthoDB" id="298939at2759"/>
<dbReference type="InterPro" id="IPR014752">
    <property type="entry name" value="Arrestin-like_C"/>
</dbReference>
<evidence type="ECO:0000256" key="1">
    <source>
        <dbReference type="SAM" id="MobiDB-lite"/>
    </source>
</evidence>
<dbReference type="SUPFAM" id="SSF81296">
    <property type="entry name" value="E set domains"/>
    <property type="match status" value="1"/>
</dbReference>
<protein>
    <recommendedName>
        <fullName evidence="2">Arrestin C-terminal-like domain-containing protein</fullName>
    </recommendedName>
</protein>
<feature type="region of interest" description="Disordered" evidence="1">
    <location>
        <begin position="795"/>
        <end position="910"/>
    </location>
</feature>
<dbReference type="eggNOG" id="ENOG502RWPB">
    <property type="taxonomic scope" value="Eukaryota"/>
</dbReference>
<dbReference type="HOGENOM" id="CLU_319349_0_0_1"/>
<feature type="compositionally biased region" description="Basic and acidic residues" evidence="1">
    <location>
        <begin position="892"/>
        <end position="910"/>
    </location>
</feature>
<reference evidence="3 4" key="1">
    <citation type="journal article" date="2012" name="New Phytol.">
        <title>Insight into trade-off between wood decay and parasitism from the genome of a fungal forest pathogen.</title>
        <authorList>
            <person name="Olson A."/>
            <person name="Aerts A."/>
            <person name="Asiegbu F."/>
            <person name="Belbahri L."/>
            <person name="Bouzid O."/>
            <person name="Broberg A."/>
            <person name="Canback B."/>
            <person name="Coutinho P.M."/>
            <person name="Cullen D."/>
            <person name="Dalman K."/>
            <person name="Deflorio G."/>
            <person name="van Diepen L.T."/>
            <person name="Dunand C."/>
            <person name="Duplessis S."/>
            <person name="Durling M."/>
            <person name="Gonthier P."/>
            <person name="Grimwood J."/>
            <person name="Fossdal C.G."/>
            <person name="Hansson D."/>
            <person name="Henrissat B."/>
            <person name="Hietala A."/>
            <person name="Himmelstrand K."/>
            <person name="Hoffmeister D."/>
            <person name="Hogberg N."/>
            <person name="James T.Y."/>
            <person name="Karlsson M."/>
            <person name="Kohler A."/>
            <person name="Kues U."/>
            <person name="Lee Y.H."/>
            <person name="Lin Y.C."/>
            <person name="Lind M."/>
            <person name="Lindquist E."/>
            <person name="Lombard V."/>
            <person name="Lucas S."/>
            <person name="Lunden K."/>
            <person name="Morin E."/>
            <person name="Murat C."/>
            <person name="Park J."/>
            <person name="Raffaello T."/>
            <person name="Rouze P."/>
            <person name="Salamov A."/>
            <person name="Schmutz J."/>
            <person name="Solheim H."/>
            <person name="Stahlberg J."/>
            <person name="Velez H."/>
            <person name="de Vries R.P."/>
            <person name="Wiebenga A."/>
            <person name="Woodward S."/>
            <person name="Yakovlev I."/>
            <person name="Garbelotto M."/>
            <person name="Martin F."/>
            <person name="Grigoriev I.V."/>
            <person name="Stenlid J."/>
        </authorList>
    </citation>
    <scope>NUCLEOTIDE SEQUENCE [LARGE SCALE GENOMIC DNA]</scope>
    <source>
        <strain evidence="3 4">TC 32-1</strain>
    </source>
</reference>
<dbReference type="Gene3D" id="2.60.40.640">
    <property type="match status" value="2"/>
</dbReference>
<proteinExistence type="predicted"/>
<organism evidence="3 4">
    <name type="scientific">Heterobasidion irregulare (strain TC 32-1)</name>
    <dbReference type="NCBI Taxonomy" id="747525"/>
    <lineage>
        <taxon>Eukaryota</taxon>
        <taxon>Fungi</taxon>
        <taxon>Dikarya</taxon>
        <taxon>Basidiomycota</taxon>
        <taxon>Agaricomycotina</taxon>
        <taxon>Agaricomycetes</taxon>
        <taxon>Russulales</taxon>
        <taxon>Bondarzewiaceae</taxon>
        <taxon>Heterobasidion</taxon>
        <taxon>Heterobasidion annosum species complex</taxon>
    </lineage>
</organism>
<sequence>MSGPNFGGSSDLDGNLHSELKGTGAPAYINDDVKELNGLSHAFSRDDAEHRHTDLAVDTSELSESMISIQSLASRACFSDFKEQSDLQRHGTLISTGAHPARKAAELTNLLGNCNAKLKPGAVVVSSLNSSARSLGIDETDPSDTVILEGAKARARVDVDILLSSDCFVQGQCLSGQVLVRVRKCSKKESRVLLAEGKVRVLGFECLPDGMHKHLFYQYTRRLEEVSYAGDQIFAECVEDGDEEGFRLSREGVHVLPFEMDLPAEGENGNAKGAIDIHGGIAIRYIAMVSIKVKDQDTSECSLAHFYRSCNIWPHLSMQTLLAPAPRPLIATANKSLLFGGRYPSNRLKLTARLPRLTYLSGQQCYVQIRVVNDTRRVVRGVMLVLMRKTTTYKPLQDKNTDDAGAYKSTVFEKELAESRLEIGERGTKGHASAKGWWTGVGPDADMEFQHSILIPYDALSISRSRLLAVDYSIRVTISASSSAPGFTSDVSVMLPIRIASMISIDPPPSRCAPHDVLFIDGYTKTVEAAEVNVQDPEAEAGTLPSYRSRAPSISARKAFTDEVPQSASAGEQPPYYKSNLVNAASSSGSHVGRGPGKQGRPLVIANSSSPEAHSAILALSERHEVGAQHAEGFPACLSGSNLSEREGTADHDVGDLLWRGDILFRHTDDEAAPEDGDRASEHRDTEHSDACLGFAGDQLSRPLPPVPSSQTVASASHLLPSRSCGIEGLPGQAVLKRGPNGPRSTLSYSAAHTVDANTTNIGLIHHRSSICEHDSETSFAKRVREKLARARAEMAEAAAGANPDSESTSGRLSNAPASVTEPGSSYRQLQRPSPTRANDPICKDHTRSFQTQLFPTGKQGDHLLTARTTSVGDTNPPKGPPSTPSSASGSVRDRVMMLEERTRAEMESP</sequence>
<feature type="compositionally biased region" description="Polar residues" evidence="1">
    <location>
        <begin position="805"/>
        <end position="837"/>
    </location>
</feature>
<dbReference type="InterPro" id="IPR011022">
    <property type="entry name" value="Arrestin_C-like"/>
</dbReference>
<dbReference type="STRING" id="747525.W4KNM8"/>
<evidence type="ECO:0000259" key="2">
    <source>
        <dbReference type="SMART" id="SM01017"/>
    </source>
</evidence>
<gene>
    <name evidence="3" type="ORF">HETIRDRAFT_99403</name>
</gene>
<accession>W4KNM8</accession>
<feature type="region of interest" description="Disordered" evidence="1">
    <location>
        <begin position="562"/>
        <end position="605"/>
    </location>
</feature>
<dbReference type="InterPro" id="IPR014756">
    <property type="entry name" value="Ig_E-set"/>
</dbReference>
<dbReference type="GO" id="GO:0005737">
    <property type="term" value="C:cytoplasm"/>
    <property type="evidence" value="ECO:0007669"/>
    <property type="project" value="TreeGrafter"/>
</dbReference>
<dbReference type="AlphaFoldDB" id="W4KNM8"/>
<dbReference type="Proteomes" id="UP000030671">
    <property type="component" value="Unassembled WGS sequence"/>
</dbReference>
<dbReference type="GO" id="GO:0015031">
    <property type="term" value="P:protein transport"/>
    <property type="evidence" value="ECO:0007669"/>
    <property type="project" value="TreeGrafter"/>
</dbReference>
<dbReference type="KEGG" id="hir:HETIRDRAFT_99403"/>
<dbReference type="EMBL" id="KI925454">
    <property type="protein sequence ID" value="ETW86995.1"/>
    <property type="molecule type" value="Genomic_DNA"/>
</dbReference>
<dbReference type="SMART" id="SM01017">
    <property type="entry name" value="Arrestin_C"/>
    <property type="match status" value="1"/>
</dbReference>
<name>W4KNM8_HETIT</name>
<feature type="domain" description="Arrestin C-terminal-like" evidence="2">
    <location>
        <begin position="344"/>
        <end position="504"/>
    </location>
</feature>
<dbReference type="InterPro" id="IPR050357">
    <property type="entry name" value="Arrestin_domain-protein"/>
</dbReference>
<dbReference type="InParanoid" id="W4KNM8"/>
<dbReference type="Pfam" id="PF02752">
    <property type="entry name" value="Arrestin_C"/>
    <property type="match status" value="1"/>
</dbReference>
<dbReference type="GeneID" id="20678903"/>
<evidence type="ECO:0000313" key="3">
    <source>
        <dbReference type="EMBL" id="ETW86995.1"/>
    </source>
</evidence>